<dbReference type="AlphaFoldDB" id="A0A8H4YRA1"/>
<evidence type="ECO:0000313" key="1">
    <source>
        <dbReference type="EMBL" id="KAF5232682.1"/>
    </source>
</evidence>
<reference evidence="1 2" key="1">
    <citation type="journal article" date="2020" name="BMC Genomics">
        <title>Correction to: Identification and distribution of gene clusters required for synthesis of sphingolipid metabolism inhibitors in diverse species of the filamentous fungus Fusarium.</title>
        <authorList>
            <person name="Kim H.S."/>
            <person name="Lohmar J.M."/>
            <person name="Busman M."/>
            <person name="Brown D.W."/>
            <person name="Naumann T.A."/>
            <person name="Divon H.H."/>
            <person name="Lysoe E."/>
            <person name="Uhlig S."/>
            <person name="Proctor R.H."/>
        </authorList>
    </citation>
    <scope>NUCLEOTIDE SEQUENCE [LARGE SCALE GENOMIC DNA]</scope>
    <source>
        <strain evidence="1 2">NRRL 25214</strain>
    </source>
</reference>
<dbReference type="EMBL" id="JABEVY010000441">
    <property type="protein sequence ID" value="KAF5232682.1"/>
    <property type="molecule type" value="Genomic_DNA"/>
</dbReference>
<proteinExistence type="predicted"/>
<organism evidence="1 2">
    <name type="scientific">Fusarium anthophilum</name>
    <dbReference type="NCBI Taxonomy" id="48485"/>
    <lineage>
        <taxon>Eukaryota</taxon>
        <taxon>Fungi</taxon>
        <taxon>Dikarya</taxon>
        <taxon>Ascomycota</taxon>
        <taxon>Pezizomycotina</taxon>
        <taxon>Sordariomycetes</taxon>
        <taxon>Hypocreomycetidae</taxon>
        <taxon>Hypocreales</taxon>
        <taxon>Nectriaceae</taxon>
        <taxon>Fusarium</taxon>
        <taxon>Fusarium fujikuroi species complex</taxon>
    </lineage>
</organism>
<keyword evidence="2" id="KW-1185">Reference proteome</keyword>
<sequence>MSFECGFDIFPALSPTSENKIRYAEFLDDITAVYKTDEEPRLLILPSDADFPKFLDKCFVHFVLTNNPRIPADPNHCDLFFSLRTSSVFDAGVIDTIQEIASIAQRHFGSRVHFWTNKSVIYTSGEVTRSEWEVSKRKDDSDWKWK</sequence>
<accession>A0A8H4YRA1</accession>
<evidence type="ECO:0000313" key="2">
    <source>
        <dbReference type="Proteomes" id="UP000573603"/>
    </source>
</evidence>
<protein>
    <submittedName>
        <fullName evidence="1">Uncharacterized protein</fullName>
    </submittedName>
</protein>
<dbReference type="Proteomes" id="UP000573603">
    <property type="component" value="Unassembled WGS sequence"/>
</dbReference>
<name>A0A8H4YRA1_9HYPO</name>
<comment type="caution">
    <text evidence="1">The sequence shown here is derived from an EMBL/GenBank/DDBJ whole genome shotgun (WGS) entry which is preliminary data.</text>
</comment>
<gene>
    <name evidence="1" type="ORF">FANTH_12888</name>
</gene>